<comment type="caution">
    <text evidence="3">The sequence shown here is derived from an EMBL/GenBank/DDBJ whole genome shotgun (WGS) entry which is preliminary data.</text>
</comment>
<evidence type="ECO:0000313" key="4">
    <source>
        <dbReference type="Proteomes" id="UP001500842"/>
    </source>
</evidence>
<dbReference type="Pfam" id="PF20434">
    <property type="entry name" value="BD-FAE"/>
    <property type="match status" value="1"/>
</dbReference>
<evidence type="ECO:0000313" key="3">
    <source>
        <dbReference type="EMBL" id="GAA1511913.1"/>
    </source>
</evidence>
<dbReference type="InterPro" id="IPR029058">
    <property type="entry name" value="AB_hydrolase_fold"/>
</dbReference>
<accession>A0ABN2A650</accession>
<sequence>MVVTHGHDHAGYVTMSDMQRTRHAYGDDPSQYGDLHLPRAGTPRGVVVVVHGGFWRAPYTAASLGTPLAADLAARGWAAWNLEYRRVGTGPGSGGGTPATFDDVAAGIDHLATLGLATSTVVTLGHSAGGHLATWAAARGRFGWPEEVPVTHVISQAGVLDLRATDAAGLSDGAVRELLGHPPTEADARYDPAQQLPLAVPVWCVHAPDDADVPISQSREYVERAAAAGAEAALVEVDGGHFAVIDPGSPAWARQLAILDRISPARAG</sequence>
<protein>
    <submittedName>
        <fullName evidence="3">Alpha/beta hydrolase</fullName>
    </submittedName>
</protein>
<keyword evidence="4" id="KW-1185">Reference proteome</keyword>
<dbReference type="GO" id="GO:0016787">
    <property type="term" value="F:hydrolase activity"/>
    <property type="evidence" value="ECO:0007669"/>
    <property type="project" value="UniProtKB-KW"/>
</dbReference>
<keyword evidence="1 3" id="KW-0378">Hydrolase</keyword>
<evidence type="ECO:0000259" key="2">
    <source>
        <dbReference type="Pfam" id="PF20434"/>
    </source>
</evidence>
<evidence type="ECO:0000256" key="1">
    <source>
        <dbReference type="ARBA" id="ARBA00022801"/>
    </source>
</evidence>
<feature type="domain" description="BD-FAE-like" evidence="2">
    <location>
        <begin position="34"/>
        <end position="221"/>
    </location>
</feature>
<proteinExistence type="predicted"/>
<dbReference type="EMBL" id="BAAAOR010000012">
    <property type="protein sequence ID" value="GAA1511913.1"/>
    <property type="molecule type" value="Genomic_DNA"/>
</dbReference>
<dbReference type="SUPFAM" id="SSF53474">
    <property type="entry name" value="alpha/beta-Hydrolases"/>
    <property type="match status" value="1"/>
</dbReference>
<dbReference type="Gene3D" id="3.40.50.1820">
    <property type="entry name" value="alpha/beta hydrolase"/>
    <property type="match status" value="1"/>
</dbReference>
<reference evidence="3 4" key="1">
    <citation type="journal article" date="2019" name="Int. J. Syst. Evol. Microbiol.">
        <title>The Global Catalogue of Microorganisms (GCM) 10K type strain sequencing project: providing services to taxonomists for standard genome sequencing and annotation.</title>
        <authorList>
            <consortium name="The Broad Institute Genomics Platform"/>
            <consortium name="The Broad Institute Genome Sequencing Center for Infectious Disease"/>
            <person name="Wu L."/>
            <person name="Ma J."/>
        </authorList>
    </citation>
    <scope>NUCLEOTIDE SEQUENCE [LARGE SCALE GENOMIC DNA]</scope>
    <source>
        <strain evidence="3 4">JCM 14942</strain>
    </source>
</reference>
<dbReference type="PANTHER" id="PTHR48081">
    <property type="entry name" value="AB HYDROLASE SUPERFAMILY PROTEIN C4A8.06C"/>
    <property type="match status" value="1"/>
</dbReference>
<dbReference type="Proteomes" id="UP001500842">
    <property type="component" value="Unassembled WGS sequence"/>
</dbReference>
<gene>
    <name evidence="3" type="ORF">GCM10009788_15550</name>
</gene>
<dbReference type="InterPro" id="IPR050300">
    <property type="entry name" value="GDXG_lipolytic_enzyme"/>
</dbReference>
<name>A0ABN2A650_9ACTN</name>
<organism evidence="3 4">
    <name type="scientific">Nocardioides humi</name>
    <dbReference type="NCBI Taxonomy" id="449461"/>
    <lineage>
        <taxon>Bacteria</taxon>
        <taxon>Bacillati</taxon>
        <taxon>Actinomycetota</taxon>
        <taxon>Actinomycetes</taxon>
        <taxon>Propionibacteriales</taxon>
        <taxon>Nocardioidaceae</taxon>
        <taxon>Nocardioides</taxon>
    </lineage>
</organism>
<dbReference type="InterPro" id="IPR049492">
    <property type="entry name" value="BD-FAE-like_dom"/>
</dbReference>